<evidence type="ECO:0000313" key="5">
    <source>
        <dbReference type="Proteomes" id="UP000681356"/>
    </source>
</evidence>
<evidence type="ECO:0000256" key="2">
    <source>
        <dbReference type="SAM" id="MobiDB-lite"/>
    </source>
</evidence>
<comment type="caution">
    <text evidence="4">The sequence shown here is derived from an EMBL/GenBank/DDBJ whole genome shotgun (WGS) entry which is preliminary data.</text>
</comment>
<feature type="compositionally biased region" description="Basic and acidic residues" evidence="2">
    <location>
        <begin position="59"/>
        <end position="81"/>
    </location>
</feature>
<protein>
    <submittedName>
        <fullName evidence="4">FlgB family protein</fullName>
    </submittedName>
</protein>
<dbReference type="NCBIfam" id="NF009270">
    <property type="entry name" value="PRK12627.1"/>
    <property type="match status" value="1"/>
</dbReference>
<dbReference type="Proteomes" id="UP000681356">
    <property type="component" value="Unassembled WGS sequence"/>
</dbReference>
<dbReference type="GO" id="GO:0009425">
    <property type="term" value="C:bacterial-type flagellum basal body"/>
    <property type="evidence" value="ECO:0007669"/>
    <property type="project" value="UniProtKB-SubCell"/>
</dbReference>
<feature type="region of interest" description="Disordered" evidence="2">
    <location>
        <begin position="52"/>
        <end position="85"/>
    </location>
</feature>
<evidence type="ECO:0000256" key="1">
    <source>
        <dbReference type="ARBA" id="ARBA00004117"/>
    </source>
</evidence>
<dbReference type="RefSeq" id="WP_212535628.1">
    <property type="nucleotide sequence ID" value="NZ_JAGTUU010000002.1"/>
</dbReference>
<dbReference type="InterPro" id="IPR001444">
    <property type="entry name" value="Flag_bb_rod_N"/>
</dbReference>
<name>A0A8J8B6T1_9RHOB</name>
<accession>A0A8J8B6T1</accession>
<evidence type="ECO:0000259" key="3">
    <source>
        <dbReference type="Pfam" id="PF00460"/>
    </source>
</evidence>
<proteinExistence type="predicted"/>
<organism evidence="4 5">
    <name type="scientific">Thetidibacter halocola</name>
    <dbReference type="NCBI Taxonomy" id="2827239"/>
    <lineage>
        <taxon>Bacteria</taxon>
        <taxon>Pseudomonadati</taxon>
        <taxon>Pseudomonadota</taxon>
        <taxon>Alphaproteobacteria</taxon>
        <taxon>Rhodobacterales</taxon>
        <taxon>Roseobacteraceae</taxon>
        <taxon>Thetidibacter</taxon>
    </lineage>
</organism>
<keyword evidence="5" id="KW-1185">Reference proteome</keyword>
<dbReference type="AlphaFoldDB" id="A0A8J8B6T1"/>
<evidence type="ECO:0000313" key="4">
    <source>
        <dbReference type="EMBL" id="MBS0123662.1"/>
    </source>
</evidence>
<reference evidence="4" key="1">
    <citation type="submission" date="2021-04" db="EMBL/GenBank/DDBJ databases">
        <authorList>
            <person name="Yoon J."/>
        </authorList>
    </citation>
    <scope>NUCLEOTIDE SEQUENCE</scope>
    <source>
        <strain evidence="4">KMU-90</strain>
    </source>
</reference>
<comment type="subcellular location">
    <subcellularLocation>
        <location evidence="1">Bacterial flagellum basal body</location>
    </subcellularLocation>
</comment>
<dbReference type="EMBL" id="JAGTUU010000002">
    <property type="protein sequence ID" value="MBS0123662.1"/>
    <property type="molecule type" value="Genomic_DNA"/>
</dbReference>
<dbReference type="Pfam" id="PF00460">
    <property type="entry name" value="Flg_bb_rod"/>
    <property type="match status" value="1"/>
</dbReference>
<sequence>MFQNLDVFRTAMAMARHAGHAQAVSAQNIANADTPGYRALDLPDFRQTLRQAAAGQRATRPEHLHGGTERATVAEERRDAMDPNGNTVSLELEMVNAVDAQRQHSRALAIYKSSMTILRTSLGRS</sequence>
<gene>
    <name evidence="4" type="ORF">KB874_05895</name>
</gene>
<feature type="domain" description="Flagellar basal body rod protein N-terminal" evidence="3">
    <location>
        <begin position="21"/>
        <end position="38"/>
    </location>
</feature>